<organism evidence="2 3">
    <name type="scientific">Orbilia brochopaga</name>
    <dbReference type="NCBI Taxonomy" id="3140254"/>
    <lineage>
        <taxon>Eukaryota</taxon>
        <taxon>Fungi</taxon>
        <taxon>Dikarya</taxon>
        <taxon>Ascomycota</taxon>
        <taxon>Pezizomycotina</taxon>
        <taxon>Orbiliomycetes</taxon>
        <taxon>Orbiliales</taxon>
        <taxon>Orbiliaceae</taxon>
        <taxon>Orbilia</taxon>
    </lineage>
</organism>
<dbReference type="EMBL" id="JAVHNQ010000005">
    <property type="protein sequence ID" value="KAK6347287.1"/>
    <property type="molecule type" value="Genomic_DNA"/>
</dbReference>
<dbReference type="AlphaFoldDB" id="A0AAV9UV00"/>
<evidence type="ECO:0000313" key="2">
    <source>
        <dbReference type="EMBL" id="KAK6347287.1"/>
    </source>
</evidence>
<proteinExistence type="predicted"/>
<keyword evidence="1" id="KW-0472">Membrane</keyword>
<keyword evidence="1" id="KW-0812">Transmembrane</keyword>
<protein>
    <submittedName>
        <fullName evidence="2">Uncharacterized protein</fullName>
    </submittedName>
</protein>
<dbReference type="Proteomes" id="UP001375240">
    <property type="component" value="Unassembled WGS sequence"/>
</dbReference>
<comment type="caution">
    <text evidence="2">The sequence shown here is derived from an EMBL/GenBank/DDBJ whole genome shotgun (WGS) entry which is preliminary data.</text>
</comment>
<evidence type="ECO:0000256" key="1">
    <source>
        <dbReference type="SAM" id="Phobius"/>
    </source>
</evidence>
<evidence type="ECO:0000313" key="3">
    <source>
        <dbReference type="Proteomes" id="UP001375240"/>
    </source>
</evidence>
<accession>A0AAV9UV00</accession>
<gene>
    <name evidence="2" type="ORF">TWF696_007359</name>
</gene>
<feature type="transmembrane region" description="Helical" evidence="1">
    <location>
        <begin position="222"/>
        <end position="242"/>
    </location>
</feature>
<keyword evidence="3" id="KW-1185">Reference proteome</keyword>
<name>A0AAV9UV00_9PEZI</name>
<keyword evidence="1" id="KW-1133">Transmembrane helix</keyword>
<reference evidence="2 3" key="1">
    <citation type="submission" date="2019-10" db="EMBL/GenBank/DDBJ databases">
        <authorList>
            <person name="Palmer J.M."/>
        </authorList>
    </citation>
    <scope>NUCLEOTIDE SEQUENCE [LARGE SCALE GENOMIC DNA]</scope>
    <source>
        <strain evidence="2 3">TWF696</strain>
    </source>
</reference>
<sequence>MPAFNFPSTSTALRILSDSPPIHSPPILPTVPGPLIPALQDPIVSLGIPNAPVPPLTHSVNFLEDLTSSLDPTSINAHNVHMHALHISPPVTTRNTMVEPDSTFSSTTSGNFSAHITTRLPSGADTSTIITFDAPGTYQTTLPSAHIHYITSPHSQDTPTTSAPPYTPAQIHHLSFPSIITAFLPHTSTSTSQPPTNASATTTAITASESILVNAMFSRTAVITWLSLFFAFLFFASLVFALQKVMRRVRARRWLAEREVEYSIRADAIRARLDGDGDGDDDSDWPSTLVGGDGACEFIDGNDIVDANVADGVDPRSGSWSRRRDTRSWLWPGGSGRMGLL</sequence>